<feature type="transmembrane region" description="Helical" evidence="1">
    <location>
        <begin position="314"/>
        <end position="339"/>
    </location>
</feature>
<feature type="transmembrane region" description="Helical" evidence="1">
    <location>
        <begin position="290"/>
        <end position="308"/>
    </location>
</feature>
<dbReference type="AlphaFoldDB" id="A0A7Y9JSC0"/>
<feature type="transmembrane region" description="Helical" evidence="1">
    <location>
        <begin position="71"/>
        <end position="90"/>
    </location>
</feature>
<feature type="transmembrane region" description="Helical" evidence="1">
    <location>
        <begin position="221"/>
        <end position="244"/>
    </location>
</feature>
<proteinExistence type="predicted"/>
<evidence type="ECO:0000313" key="3">
    <source>
        <dbReference type="Proteomes" id="UP000516957"/>
    </source>
</evidence>
<sequence length="344" mass="35678">MTSGSVPRPHDLVSGAVTTCASMGLALSLVGAATYFLVDLWPLWLWLLPLLPLLVLQDLLRYIAYANARPVLAVASNGTWLMLLVVGYAACRLGNVPLTATSIFLIWAIPGASAGMLFVFVQGFARHALPSWSVSRAFMKSTMRRSQFYLLDGLAAQAHGPILLLTAGAILGLSGTAALRSAQLLISPLSLFLNGARVAAVPEFVRLRGRGRAAWIRGARVLFAVTVAVCALWGLLVLFLPMSLLQLALGDSAVEARVLLPGSAAGAVGAGIAATVFVMLRSLMAGASGLVARLGSAVAVIGAVATGATTAGLAGLAAGLMVAAIVTAGTWLLVLRVVLRKFVW</sequence>
<organism evidence="2 3">
    <name type="scientific">Nocardioides marinisabuli</name>
    <dbReference type="NCBI Taxonomy" id="419476"/>
    <lineage>
        <taxon>Bacteria</taxon>
        <taxon>Bacillati</taxon>
        <taxon>Actinomycetota</taxon>
        <taxon>Actinomycetes</taxon>
        <taxon>Propionibacteriales</taxon>
        <taxon>Nocardioidaceae</taxon>
        <taxon>Nocardioides</taxon>
    </lineage>
</organism>
<reference evidence="2 3" key="1">
    <citation type="submission" date="2020-07" db="EMBL/GenBank/DDBJ databases">
        <title>Sequencing the genomes of 1000 actinobacteria strains.</title>
        <authorList>
            <person name="Klenk H.-P."/>
        </authorList>
    </citation>
    <scope>NUCLEOTIDE SEQUENCE [LARGE SCALE GENOMIC DNA]</scope>
    <source>
        <strain evidence="2 3">DSM 18965</strain>
    </source>
</reference>
<feature type="transmembrane region" description="Helical" evidence="1">
    <location>
        <begin position="146"/>
        <end position="170"/>
    </location>
</feature>
<comment type="caution">
    <text evidence="2">The sequence shown here is derived from an EMBL/GenBank/DDBJ whole genome shotgun (WGS) entry which is preliminary data.</text>
</comment>
<keyword evidence="1" id="KW-0472">Membrane</keyword>
<dbReference type="EMBL" id="JACCBE010000001">
    <property type="protein sequence ID" value="NYD57579.1"/>
    <property type="molecule type" value="Genomic_DNA"/>
</dbReference>
<name>A0A7Y9JSC0_9ACTN</name>
<keyword evidence="3" id="KW-1185">Reference proteome</keyword>
<keyword evidence="1" id="KW-1133">Transmembrane helix</keyword>
<feature type="transmembrane region" description="Helical" evidence="1">
    <location>
        <begin position="264"/>
        <end position="283"/>
    </location>
</feature>
<evidence type="ECO:0000313" key="2">
    <source>
        <dbReference type="EMBL" id="NYD57579.1"/>
    </source>
</evidence>
<dbReference type="Proteomes" id="UP000516957">
    <property type="component" value="Unassembled WGS sequence"/>
</dbReference>
<accession>A0A7Y9JSC0</accession>
<protein>
    <submittedName>
        <fullName evidence="2">Uncharacterized protein</fullName>
    </submittedName>
</protein>
<feature type="transmembrane region" description="Helical" evidence="1">
    <location>
        <begin position="12"/>
        <end position="37"/>
    </location>
</feature>
<feature type="transmembrane region" description="Helical" evidence="1">
    <location>
        <begin position="102"/>
        <end position="125"/>
    </location>
</feature>
<evidence type="ECO:0000256" key="1">
    <source>
        <dbReference type="SAM" id="Phobius"/>
    </source>
</evidence>
<gene>
    <name evidence="2" type="ORF">BKA08_001817</name>
</gene>
<feature type="transmembrane region" description="Helical" evidence="1">
    <location>
        <begin position="43"/>
        <end position="64"/>
    </location>
</feature>
<keyword evidence="1" id="KW-0812">Transmembrane</keyword>